<dbReference type="EMBL" id="BONY01000005">
    <property type="protein sequence ID" value="GIH03106.1"/>
    <property type="molecule type" value="Genomic_DNA"/>
</dbReference>
<sequence>MEAFTQRRPVLVPDLDAAAMARWPAYGLAVHTLGVRAVFAFPLQVGAARLGVLDVFRASAGMLPHKELGLAFTFAEMATSTLLNEGDAVDGEGLGRTCWAHAPKCSRHRAWLPRSWGSALPTPWHVCALTRTGTIGASVTSPPTSSLEDCTLNRRNHDHFAFTPHIGGAPQP</sequence>
<dbReference type="SUPFAM" id="SSF55781">
    <property type="entry name" value="GAF domain-like"/>
    <property type="match status" value="1"/>
</dbReference>
<evidence type="ECO:0008006" key="3">
    <source>
        <dbReference type="Google" id="ProtNLM"/>
    </source>
</evidence>
<name>A0A8J3Q3Q5_9ACTN</name>
<gene>
    <name evidence="1" type="ORF">Rhe02_11730</name>
</gene>
<reference evidence="1" key="1">
    <citation type="submission" date="2021-01" db="EMBL/GenBank/DDBJ databases">
        <title>Whole genome shotgun sequence of Rhizocola hellebori NBRC 109834.</title>
        <authorList>
            <person name="Komaki H."/>
            <person name="Tamura T."/>
        </authorList>
    </citation>
    <scope>NUCLEOTIDE SEQUENCE</scope>
    <source>
        <strain evidence="1">NBRC 109834</strain>
    </source>
</reference>
<dbReference type="AlphaFoldDB" id="A0A8J3Q3Q5"/>
<dbReference type="InterPro" id="IPR029016">
    <property type="entry name" value="GAF-like_dom_sf"/>
</dbReference>
<organism evidence="1 2">
    <name type="scientific">Rhizocola hellebori</name>
    <dbReference type="NCBI Taxonomy" id="1392758"/>
    <lineage>
        <taxon>Bacteria</taxon>
        <taxon>Bacillati</taxon>
        <taxon>Actinomycetota</taxon>
        <taxon>Actinomycetes</taxon>
        <taxon>Micromonosporales</taxon>
        <taxon>Micromonosporaceae</taxon>
        <taxon>Rhizocola</taxon>
    </lineage>
</organism>
<evidence type="ECO:0000313" key="1">
    <source>
        <dbReference type="EMBL" id="GIH03106.1"/>
    </source>
</evidence>
<proteinExistence type="predicted"/>
<dbReference type="Gene3D" id="3.30.450.40">
    <property type="match status" value="1"/>
</dbReference>
<protein>
    <recommendedName>
        <fullName evidence="3">GAF domain-containing protein</fullName>
    </recommendedName>
</protein>
<accession>A0A8J3Q3Q5</accession>
<keyword evidence="2" id="KW-1185">Reference proteome</keyword>
<evidence type="ECO:0000313" key="2">
    <source>
        <dbReference type="Proteomes" id="UP000612899"/>
    </source>
</evidence>
<comment type="caution">
    <text evidence="1">The sequence shown here is derived from an EMBL/GenBank/DDBJ whole genome shotgun (WGS) entry which is preliminary data.</text>
</comment>
<dbReference type="Proteomes" id="UP000612899">
    <property type="component" value="Unassembled WGS sequence"/>
</dbReference>